<organism evidence="1">
    <name type="scientific">Aeromonas salmonicida subsp. salmonicida</name>
    <dbReference type="NCBI Taxonomy" id="29491"/>
    <lineage>
        <taxon>Bacteria</taxon>
        <taxon>Pseudomonadati</taxon>
        <taxon>Pseudomonadota</taxon>
        <taxon>Gammaproteobacteria</taxon>
        <taxon>Aeromonadales</taxon>
        <taxon>Aeromonadaceae</taxon>
        <taxon>Aeromonas</taxon>
    </lineage>
</organism>
<dbReference type="InterPro" id="IPR008565">
    <property type="entry name" value="TtsA-like_GH18_dom"/>
</dbReference>
<dbReference type="AlphaFoldDB" id="A0A0B0EW19"/>
<dbReference type="InterPro" id="IPR023346">
    <property type="entry name" value="Lysozyme-like_dom_sf"/>
</dbReference>
<sequence>MSIRLQVIDEVIEREGGEKFTDRAEDRGGPTRWGVTQATARQFGYSGHMRDYPKVEAIKVYTSFWNQLRLSTIEVFDADLATYLFDYGVNSGPGRAATDFQRLLNVLNDRQKLYPDMKVDGAIGPRSLSALESYLKARGAGGKRLLAEAVNSLRIAHCITLAERQESQEANAYGWLSRICNL</sequence>
<dbReference type="Pfam" id="PF05838">
    <property type="entry name" value="Glyco_hydro_108"/>
    <property type="match status" value="1"/>
</dbReference>
<proteinExistence type="predicted"/>
<dbReference type="InterPro" id="IPR018537">
    <property type="entry name" value="Peptidoglycan-bd_3"/>
</dbReference>
<dbReference type="SUPFAM" id="SSF53955">
    <property type="entry name" value="Lysozyme-like"/>
    <property type="match status" value="1"/>
</dbReference>
<dbReference type="Gene3D" id="1.20.141.10">
    <property type="entry name" value="Chitosanase, subunit A, domain 1"/>
    <property type="match status" value="1"/>
</dbReference>
<reference evidence="1" key="1">
    <citation type="submission" date="2014-03" db="EMBL/GenBank/DDBJ databases">
        <authorList>
            <person name="Emond-Rheault J.-G."/>
            <person name="Trudel M.V."/>
            <person name="Vincent A.T."/>
            <person name="Brochu F."/>
            <person name="Boyle B."/>
            <person name="Tanaka K.H."/>
            <person name="Attere S.A."/>
            <person name="Jubinville E."/>
            <person name="Frenette M."/>
            <person name="Derome N."/>
            <person name="Charette S.J."/>
        </authorList>
    </citation>
    <scope>NUCLEOTIDE SEQUENCE</scope>
    <source>
        <strain evidence="1">09-0167</strain>
    </source>
</reference>
<dbReference type="EMBL" id="KJ626180">
    <property type="protein sequence ID" value="AIZ49727.1"/>
    <property type="molecule type" value="Genomic_DNA"/>
</dbReference>
<name>A0A0B0EW19_AERSS</name>
<accession>A0A0B0EW19</accession>
<evidence type="ECO:0000313" key="1">
    <source>
        <dbReference type="EMBL" id="AIZ49727.1"/>
    </source>
</evidence>
<dbReference type="RefSeq" id="WP_043144154.1">
    <property type="nucleotide sequence ID" value="NZ_JRYV01000095.1"/>
</dbReference>
<reference evidence="1" key="2">
    <citation type="journal article" date="2015" name="Vet. Microbiol.">
        <title>Variants of a genomic island in Aeromonas salmonicida subsp. salmonicida link isolates with their geographical origins.</title>
        <authorList>
            <person name="Emond-Rheault J.G."/>
            <person name="Vincent A.T."/>
            <person name="Trudel M.V."/>
            <person name="Brochu F."/>
            <person name="Boyle B."/>
            <person name="Tanaka K.H."/>
            <person name="Attere S.A."/>
            <person name="Jubinville E."/>
            <person name="Loch T.P."/>
            <person name="Winters A.D."/>
            <person name="Faisal M."/>
            <person name="Frenette M."/>
            <person name="Derome N."/>
            <person name="Charette S.J."/>
        </authorList>
    </citation>
    <scope>NUCLEOTIDE SEQUENCE</scope>
    <source>
        <strain evidence="1">09-0167</strain>
    </source>
</reference>
<dbReference type="Pfam" id="PF09374">
    <property type="entry name" value="PG_binding_3"/>
    <property type="match status" value="1"/>
</dbReference>
<protein>
    <submittedName>
        <fullName evidence="1">Putative phage protein</fullName>
    </submittedName>
</protein>